<protein>
    <submittedName>
        <fullName evidence="2">Uncharacterized protein</fullName>
    </submittedName>
</protein>
<organism evidence="2">
    <name type="scientific">Cacopsylla melanoneura</name>
    <dbReference type="NCBI Taxonomy" id="428564"/>
    <lineage>
        <taxon>Eukaryota</taxon>
        <taxon>Metazoa</taxon>
        <taxon>Ecdysozoa</taxon>
        <taxon>Arthropoda</taxon>
        <taxon>Hexapoda</taxon>
        <taxon>Insecta</taxon>
        <taxon>Pterygota</taxon>
        <taxon>Neoptera</taxon>
        <taxon>Paraneoptera</taxon>
        <taxon>Hemiptera</taxon>
        <taxon>Sternorrhyncha</taxon>
        <taxon>Psylloidea</taxon>
        <taxon>Psyllidae</taxon>
        <taxon>Psyllinae</taxon>
        <taxon>Cacopsylla</taxon>
    </lineage>
</organism>
<evidence type="ECO:0000256" key="1">
    <source>
        <dbReference type="SAM" id="SignalP"/>
    </source>
</evidence>
<sequence>MSLSKEHLLITSFLVLCVTFVNATRNGASGKNEQRMDTPEDISQSLQMLNNALVRFDQATLLIAPSIRTLSKGLDKFIDSAPLNIPVEAVYKVQTASDQVSDNMDRSTNALVRWSSFSMRLYTHLESNDEPLSDDKVFEIAQRVVNKGRSEFSAALEFIHTVVNQLKDMQTNLDQVNVRASDMKKTTDFAKMVTFVLQLAEQVTQVGRDLAAELKKVGLISSTVEEEGVSTSIVKGPRGETLNMDDAGVKSKIIQAYLIVCRKTVGDTIESLSKLKVDGSESVAQAEQLSNDGNNEQKGENSRKIIFEAFSQLVATMKLFQSHRLPEEV</sequence>
<dbReference type="EMBL" id="HBUF01226099">
    <property type="protein sequence ID" value="CAG6671431.1"/>
    <property type="molecule type" value="Transcribed_RNA"/>
</dbReference>
<dbReference type="EMBL" id="HBUF01414060">
    <property type="protein sequence ID" value="CAG6739572.1"/>
    <property type="molecule type" value="Transcribed_RNA"/>
</dbReference>
<proteinExistence type="predicted"/>
<keyword evidence="1" id="KW-0732">Signal</keyword>
<evidence type="ECO:0000313" key="2">
    <source>
        <dbReference type="EMBL" id="CAG6739571.1"/>
    </source>
</evidence>
<feature type="chain" id="PRO_5036429075" evidence="1">
    <location>
        <begin position="24"/>
        <end position="329"/>
    </location>
</feature>
<dbReference type="AlphaFoldDB" id="A0A8D9E3U6"/>
<accession>A0A8D9E3U6</accession>
<name>A0A8D9E3U6_9HEMI</name>
<reference evidence="2" key="1">
    <citation type="submission" date="2021-05" db="EMBL/GenBank/DDBJ databases">
        <authorList>
            <person name="Alioto T."/>
            <person name="Alioto T."/>
            <person name="Gomez Garrido J."/>
        </authorList>
    </citation>
    <scope>NUCLEOTIDE SEQUENCE</scope>
</reference>
<dbReference type="EMBL" id="HBUF01414059">
    <property type="protein sequence ID" value="CAG6739571.1"/>
    <property type="molecule type" value="Transcribed_RNA"/>
</dbReference>
<feature type="signal peptide" evidence="1">
    <location>
        <begin position="1"/>
        <end position="23"/>
    </location>
</feature>